<reference evidence="1 2" key="1">
    <citation type="journal article" date="2019" name="Nat. Ecol. Evol.">
        <title>Megaphylogeny resolves global patterns of mushroom evolution.</title>
        <authorList>
            <person name="Varga T."/>
            <person name="Krizsan K."/>
            <person name="Foldi C."/>
            <person name="Dima B."/>
            <person name="Sanchez-Garcia M."/>
            <person name="Sanchez-Ramirez S."/>
            <person name="Szollosi G.J."/>
            <person name="Szarkandi J.G."/>
            <person name="Papp V."/>
            <person name="Albert L."/>
            <person name="Andreopoulos W."/>
            <person name="Angelini C."/>
            <person name="Antonin V."/>
            <person name="Barry K.W."/>
            <person name="Bougher N.L."/>
            <person name="Buchanan P."/>
            <person name="Buyck B."/>
            <person name="Bense V."/>
            <person name="Catcheside P."/>
            <person name="Chovatia M."/>
            <person name="Cooper J."/>
            <person name="Damon W."/>
            <person name="Desjardin D."/>
            <person name="Finy P."/>
            <person name="Geml J."/>
            <person name="Haridas S."/>
            <person name="Hughes K."/>
            <person name="Justo A."/>
            <person name="Karasinski D."/>
            <person name="Kautmanova I."/>
            <person name="Kiss B."/>
            <person name="Kocsube S."/>
            <person name="Kotiranta H."/>
            <person name="LaButti K.M."/>
            <person name="Lechner B.E."/>
            <person name="Liimatainen K."/>
            <person name="Lipzen A."/>
            <person name="Lukacs Z."/>
            <person name="Mihaltcheva S."/>
            <person name="Morgado L.N."/>
            <person name="Niskanen T."/>
            <person name="Noordeloos M.E."/>
            <person name="Ohm R.A."/>
            <person name="Ortiz-Santana B."/>
            <person name="Ovrebo C."/>
            <person name="Racz N."/>
            <person name="Riley R."/>
            <person name="Savchenko A."/>
            <person name="Shiryaev A."/>
            <person name="Soop K."/>
            <person name="Spirin V."/>
            <person name="Szebenyi C."/>
            <person name="Tomsovsky M."/>
            <person name="Tulloss R.E."/>
            <person name="Uehling J."/>
            <person name="Grigoriev I.V."/>
            <person name="Vagvolgyi C."/>
            <person name="Papp T."/>
            <person name="Martin F.M."/>
            <person name="Miettinen O."/>
            <person name="Hibbett D.S."/>
            <person name="Nagy L.G."/>
        </authorList>
    </citation>
    <scope>NUCLEOTIDE SEQUENCE [LARGE SCALE GENOMIC DNA]</scope>
    <source>
        <strain evidence="1 2">CBS 962.96</strain>
    </source>
</reference>
<dbReference type="SUPFAM" id="SSF55729">
    <property type="entry name" value="Acyl-CoA N-acyltransferases (Nat)"/>
    <property type="match status" value="1"/>
</dbReference>
<protein>
    <recommendedName>
        <fullName evidence="3">N-acetyltransferase domain-containing protein</fullName>
    </recommendedName>
</protein>
<dbReference type="Proteomes" id="UP000297245">
    <property type="component" value="Unassembled WGS sequence"/>
</dbReference>
<keyword evidence="2" id="KW-1185">Reference proteome</keyword>
<dbReference type="CDD" id="cd04301">
    <property type="entry name" value="NAT_SF"/>
    <property type="match status" value="1"/>
</dbReference>
<dbReference type="InterPro" id="IPR016181">
    <property type="entry name" value="Acyl_CoA_acyltransferase"/>
</dbReference>
<gene>
    <name evidence="1" type="ORF">K435DRAFT_756080</name>
</gene>
<sequence length="211" mass="23764">MSKVAVHLIKSPSDEEINDMVNVHVQAYEGDPFMRVMIGGNWALLPDLGRAMLRATLLEGMVYGVKDENDKVVAFGLWFSPETGLFASPEQRALGFDEFFGKLDHETQHWFSNTYPEATRKYGEALFTDEERLRRWWCFNIVTSPDHQNHGYATAIIDHSYCKAVNAGGFIGLATSQTVNVQKYLSMGLHERGKYTVPSPAGSLEVHILIH</sequence>
<evidence type="ECO:0000313" key="1">
    <source>
        <dbReference type="EMBL" id="THU95090.1"/>
    </source>
</evidence>
<proteinExistence type="predicted"/>
<evidence type="ECO:0000313" key="2">
    <source>
        <dbReference type="Proteomes" id="UP000297245"/>
    </source>
</evidence>
<dbReference type="OrthoDB" id="61113at2759"/>
<name>A0A4S8LZQ6_DENBC</name>
<accession>A0A4S8LZQ6</accession>
<dbReference type="EMBL" id="ML179208">
    <property type="protein sequence ID" value="THU95090.1"/>
    <property type="molecule type" value="Genomic_DNA"/>
</dbReference>
<evidence type="ECO:0008006" key="3">
    <source>
        <dbReference type="Google" id="ProtNLM"/>
    </source>
</evidence>
<dbReference type="Gene3D" id="3.40.630.30">
    <property type="match status" value="1"/>
</dbReference>
<organism evidence="1 2">
    <name type="scientific">Dendrothele bispora (strain CBS 962.96)</name>
    <dbReference type="NCBI Taxonomy" id="1314807"/>
    <lineage>
        <taxon>Eukaryota</taxon>
        <taxon>Fungi</taxon>
        <taxon>Dikarya</taxon>
        <taxon>Basidiomycota</taxon>
        <taxon>Agaricomycotina</taxon>
        <taxon>Agaricomycetes</taxon>
        <taxon>Agaricomycetidae</taxon>
        <taxon>Agaricales</taxon>
        <taxon>Agaricales incertae sedis</taxon>
        <taxon>Dendrothele</taxon>
    </lineage>
</organism>
<dbReference type="AlphaFoldDB" id="A0A4S8LZQ6"/>